<dbReference type="AlphaFoldDB" id="A0A171KW24"/>
<proteinExistence type="predicted"/>
<evidence type="ECO:0000313" key="2">
    <source>
        <dbReference type="Proteomes" id="UP000078084"/>
    </source>
</evidence>
<dbReference type="PATRIC" id="fig|206506.3.peg.433"/>
<evidence type="ECO:0000313" key="1">
    <source>
        <dbReference type="EMBL" id="KKO73091.1"/>
    </source>
</evidence>
<accession>A0A171KW24</accession>
<dbReference type="EMBL" id="LBNE01000001">
    <property type="protein sequence ID" value="KKO73091.1"/>
    <property type="molecule type" value="Genomic_DNA"/>
</dbReference>
<organism evidence="1 2">
    <name type="scientific">Kerstersia gyiorum</name>
    <dbReference type="NCBI Taxonomy" id="206506"/>
    <lineage>
        <taxon>Bacteria</taxon>
        <taxon>Pseudomonadati</taxon>
        <taxon>Pseudomonadota</taxon>
        <taxon>Betaproteobacteria</taxon>
        <taxon>Burkholderiales</taxon>
        <taxon>Alcaligenaceae</taxon>
        <taxon>Kerstersia</taxon>
    </lineage>
</organism>
<keyword evidence="2" id="KW-1185">Reference proteome</keyword>
<dbReference type="RefSeq" id="WP_068366972.1">
    <property type="nucleotide sequence ID" value="NZ_LBNE01000001.1"/>
</dbReference>
<dbReference type="Proteomes" id="UP000078084">
    <property type="component" value="Unassembled WGS sequence"/>
</dbReference>
<protein>
    <submittedName>
        <fullName evidence="1">Uncharacterized protein</fullName>
    </submittedName>
</protein>
<name>A0A171KW24_9BURK</name>
<gene>
    <name evidence="1" type="ORF">AAV32_01955</name>
</gene>
<comment type="caution">
    <text evidence="1">The sequence shown here is derived from an EMBL/GenBank/DDBJ whole genome shotgun (WGS) entry which is preliminary data.</text>
</comment>
<sequence>MRDVFVIEPATKILVDDAYIVSYPYLLEYFSSKKLFDAGDVVRGAHMVYGWMPTILELDKKQGNAGLNVAAQTLMKAKMGVVLDCKEIEGLALLVNNSIVGASKLLHFVAPTQYPIWDSKVYSFVHERRPYHYRVNSAEKYKKYVQLLKELAIKPEFHRFHGSVQNKLGYNVSSMRSLELVMFLNAPVYEG</sequence>
<reference evidence="1 2" key="1">
    <citation type="submission" date="2015-04" db="EMBL/GenBank/DDBJ databases">
        <title>Genome sequence of Kerstersia gyiorum CG1.</title>
        <authorList>
            <person name="Greninger A.L."/>
            <person name="Kozyreva V."/>
            <person name="Chaturvedi V."/>
        </authorList>
    </citation>
    <scope>NUCLEOTIDE SEQUENCE [LARGE SCALE GENOMIC DNA]</scope>
    <source>
        <strain evidence="1 2">CG1</strain>
    </source>
</reference>